<proteinExistence type="predicted"/>
<evidence type="ECO:0000313" key="2">
    <source>
        <dbReference type="EMBL" id="KAG2648651.1"/>
    </source>
</evidence>
<evidence type="ECO:0000313" key="3">
    <source>
        <dbReference type="Proteomes" id="UP000823388"/>
    </source>
</evidence>
<feature type="compositionally biased region" description="Low complexity" evidence="1">
    <location>
        <begin position="27"/>
        <end position="43"/>
    </location>
</feature>
<evidence type="ECO:0000256" key="1">
    <source>
        <dbReference type="SAM" id="MobiDB-lite"/>
    </source>
</evidence>
<dbReference type="Proteomes" id="UP000823388">
    <property type="component" value="Chromosome 1N"/>
</dbReference>
<dbReference type="AlphaFoldDB" id="A0A8T0WGE5"/>
<accession>A0A8T0WGE5</accession>
<organism evidence="2 3">
    <name type="scientific">Panicum virgatum</name>
    <name type="common">Blackwell switchgrass</name>
    <dbReference type="NCBI Taxonomy" id="38727"/>
    <lineage>
        <taxon>Eukaryota</taxon>
        <taxon>Viridiplantae</taxon>
        <taxon>Streptophyta</taxon>
        <taxon>Embryophyta</taxon>
        <taxon>Tracheophyta</taxon>
        <taxon>Spermatophyta</taxon>
        <taxon>Magnoliopsida</taxon>
        <taxon>Liliopsida</taxon>
        <taxon>Poales</taxon>
        <taxon>Poaceae</taxon>
        <taxon>PACMAD clade</taxon>
        <taxon>Panicoideae</taxon>
        <taxon>Panicodae</taxon>
        <taxon>Paniceae</taxon>
        <taxon>Panicinae</taxon>
        <taxon>Panicum</taxon>
        <taxon>Panicum sect. Hiantes</taxon>
    </lineage>
</organism>
<dbReference type="EMBL" id="CM029038">
    <property type="protein sequence ID" value="KAG2648651.1"/>
    <property type="molecule type" value="Genomic_DNA"/>
</dbReference>
<keyword evidence="3" id="KW-1185">Reference proteome</keyword>
<gene>
    <name evidence="2" type="ORF">PVAP13_1NG017800</name>
</gene>
<reference evidence="2" key="1">
    <citation type="submission" date="2020-05" db="EMBL/GenBank/DDBJ databases">
        <title>WGS assembly of Panicum virgatum.</title>
        <authorList>
            <person name="Lovell J.T."/>
            <person name="Jenkins J."/>
            <person name="Shu S."/>
            <person name="Juenger T.E."/>
            <person name="Schmutz J."/>
        </authorList>
    </citation>
    <scope>NUCLEOTIDE SEQUENCE</scope>
    <source>
        <strain evidence="2">AP13</strain>
    </source>
</reference>
<sequence length="68" mass="7540">MSGGGGDRESRWPELAALRRALMARDAGMAAGRELRQQQQQQQPGRRAGREDNGKTAKVMHLLLWGPK</sequence>
<feature type="region of interest" description="Disordered" evidence="1">
    <location>
        <begin position="27"/>
        <end position="55"/>
    </location>
</feature>
<comment type="caution">
    <text evidence="2">The sequence shown here is derived from an EMBL/GenBank/DDBJ whole genome shotgun (WGS) entry which is preliminary data.</text>
</comment>
<name>A0A8T0WGE5_PANVG</name>
<protein>
    <submittedName>
        <fullName evidence="2">Uncharacterized protein</fullName>
    </submittedName>
</protein>